<keyword evidence="3" id="KW-1185">Reference proteome</keyword>
<sequence>MTRKPAGRVPRELARKVLETYREVGGVQCAVLFSADGFELASYATDAAASARLAAIGSSLAALGGAISAEAGLAEFDRATIESRDGTVTIMRVGAGGAMSLAVVAGRKAVLGQLLWATQRCSQALAAVMNT</sequence>
<feature type="domain" description="Roadblock/LAMTOR2" evidence="1">
    <location>
        <begin position="14"/>
        <end position="105"/>
    </location>
</feature>
<evidence type="ECO:0000259" key="1">
    <source>
        <dbReference type="SMART" id="SM00960"/>
    </source>
</evidence>
<proteinExistence type="predicted"/>
<organism evidence="2 3">
    <name type="scientific">Dokdonella ginsengisoli</name>
    <dbReference type="NCBI Taxonomy" id="363846"/>
    <lineage>
        <taxon>Bacteria</taxon>
        <taxon>Pseudomonadati</taxon>
        <taxon>Pseudomonadota</taxon>
        <taxon>Gammaproteobacteria</taxon>
        <taxon>Lysobacterales</taxon>
        <taxon>Rhodanobacteraceae</taxon>
        <taxon>Dokdonella</taxon>
    </lineage>
</organism>
<dbReference type="Pfam" id="PF03259">
    <property type="entry name" value="Robl_LC7"/>
    <property type="match status" value="1"/>
</dbReference>
<evidence type="ECO:0000313" key="3">
    <source>
        <dbReference type="Proteomes" id="UP001595886"/>
    </source>
</evidence>
<evidence type="ECO:0000313" key="2">
    <source>
        <dbReference type="EMBL" id="MFC4821091.1"/>
    </source>
</evidence>
<protein>
    <submittedName>
        <fullName evidence="2">Roadblock/LC7 domain-containing protein</fullName>
    </submittedName>
</protein>
<dbReference type="PANTHER" id="PTHR36222:SF1">
    <property type="entry name" value="SERINE PROTEASE INHIBITOR RV3364C"/>
    <property type="match status" value="1"/>
</dbReference>
<dbReference type="Proteomes" id="UP001595886">
    <property type="component" value="Unassembled WGS sequence"/>
</dbReference>
<name>A0ABV9QW98_9GAMM</name>
<dbReference type="SMART" id="SM00960">
    <property type="entry name" value="Robl_LC7"/>
    <property type="match status" value="1"/>
</dbReference>
<dbReference type="EMBL" id="JBHSHD010000008">
    <property type="protein sequence ID" value="MFC4821091.1"/>
    <property type="molecule type" value="Genomic_DNA"/>
</dbReference>
<dbReference type="PANTHER" id="PTHR36222">
    <property type="entry name" value="SERINE PROTEASE INHIBITOR RV3364C"/>
    <property type="match status" value="1"/>
</dbReference>
<dbReference type="SUPFAM" id="SSF103196">
    <property type="entry name" value="Roadblock/LC7 domain"/>
    <property type="match status" value="1"/>
</dbReference>
<reference evidence="3" key="1">
    <citation type="journal article" date="2019" name="Int. J. Syst. Evol. Microbiol.">
        <title>The Global Catalogue of Microorganisms (GCM) 10K type strain sequencing project: providing services to taxonomists for standard genome sequencing and annotation.</title>
        <authorList>
            <consortium name="The Broad Institute Genomics Platform"/>
            <consortium name="The Broad Institute Genome Sequencing Center for Infectious Disease"/>
            <person name="Wu L."/>
            <person name="Ma J."/>
        </authorList>
    </citation>
    <scope>NUCLEOTIDE SEQUENCE [LARGE SCALE GENOMIC DNA]</scope>
    <source>
        <strain evidence="3">CCUG 30340</strain>
    </source>
</reference>
<dbReference type="Gene3D" id="3.30.450.30">
    <property type="entry name" value="Dynein light chain 2a, cytoplasmic"/>
    <property type="match status" value="1"/>
</dbReference>
<comment type="caution">
    <text evidence="2">The sequence shown here is derived from an EMBL/GenBank/DDBJ whole genome shotgun (WGS) entry which is preliminary data.</text>
</comment>
<dbReference type="RefSeq" id="WP_380021375.1">
    <property type="nucleotide sequence ID" value="NZ_JBHSHD010000008.1"/>
</dbReference>
<dbReference type="InterPro" id="IPR053141">
    <property type="entry name" value="Mycobact_SerProt_Inhib_Rv3364c"/>
</dbReference>
<accession>A0ABV9QW98</accession>
<dbReference type="InterPro" id="IPR004942">
    <property type="entry name" value="Roadblock/LAMTOR2_dom"/>
</dbReference>
<gene>
    <name evidence="2" type="ORF">ACFO6Q_12200</name>
</gene>